<dbReference type="NCBIfam" id="NF033852">
    <property type="entry name" value="fulvocin_rel"/>
    <property type="match status" value="1"/>
</dbReference>
<dbReference type="EMBL" id="FNCN01000018">
    <property type="protein sequence ID" value="SDH59642.1"/>
    <property type="molecule type" value="Genomic_DNA"/>
</dbReference>
<proteinExistence type="predicted"/>
<organism evidence="1 2">
    <name type="scientific">Sinosporangium album</name>
    <dbReference type="NCBI Taxonomy" id="504805"/>
    <lineage>
        <taxon>Bacteria</taxon>
        <taxon>Bacillati</taxon>
        <taxon>Actinomycetota</taxon>
        <taxon>Actinomycetes</taxon>
        <taxon>Streptosporangiales</taxon>
        <taxon>Streptosporangiaceae</taxon>
        <taxon>Sinosporangium</taxon>
    </lineage>
</organism>
<dbReference type="Proteomes" id="UP000198923">
    <property type="component" value="Unassembled WGS sequence"/>
</dbReference>
<sequence>MNSTTSERRWILGFDGSCGRCREIAKAAEKAAGARLEVLPLSHPDVRRWRDRTLGTGAPWVPTLVRVDGDRVRAWTGPAMGLRLLACLGPAAAIRLFRALGELSQAGRTAQAGHTVHAGRAVQAGRSVRGRRQFFKVGAGLGIAAGIVLVGKAPALADDSVGSWIAANRGRLPKTYGEFSQHTMPYRRAIFTQLDPGTQSRLWLEHFAEYRRTHPGVSPEQDRVLAAWEARVKDVSTFVVPVADIQDEIERLRRETVDAYGFDEAYALIATLGPVDPAESAKTTSPTAVAIEACKCSTFSDWCRGASYCIRITYCGWEPRGCGTLFIHPCNGWCSDTCGC</sequence>
<keyword evidence="2" id="KW-1185">Reference proteome</keyword>
<dbReference type="AlphaFoldDB" id="A0A1G8DPS4"/>
<dbReference type="RefSeq" id="WP_176955548.1">
    <property type="nucleotide sequence ID" value="NZ_FNCN01000018.1"/>
</dbReference>
<protein>
    <submittedName>
        <fullName evidence="1">Uncharacterized protein</fullName>
    </submittedName>
</protein>
<evidence type="ECO:0000313" key="1">
    <source>
        <dbReference type="EMBL" id="SDH59642.1"/>
    </source>
</evidence>
<accession>A0A1G8DPS4</accession>
<name>A0A1G8DPS4_9ACTN</name>
<gene>
    <name evidence="1" type="ORF">SAMN05421505_118131</name>
</gene>
<dbReference type="STRING" id="504805.SAMN05421505_118131"/>
<reference evidence="1 2" key="1">
    <citation type="submission" date="2016-10" db="EMBL/GenBank/DDBJ databases">
        <authorList>
            <person name="de Groot N.N."/>
        </authorList>
    </citation>
    <scope>NUCLEOTIDE SEQUENCE [LARGE SCALE GENOMIC DNA]</scope>
    <source>
        <strain evidence="1 2">CPCC 201354</strain>
    </source>
</reference>
<evidence type="ECO:0000313" key="2">
    <source>
        <dbReference type="Proteomes" id="UP000198923"/>
    </source>
</evidence>